<reference evidence="3" key="1">
    <citation type="journal article" date="2019" name="Int. J. Syst. Evol. Microbiol.">
        <title>The Global Catalogue of Microorganisms (GCM) 10K type strain sequencing project: providing services to taxonomists for standard genome sequencing and annotation.</title>
        <authorList>
            <consortium name="The Broad Institute Genomics Platform"/>
            <consortium name="The Broad Institute Genome Sequencing Center for Infectious Disease"/>
            <person name="Wu L."/>
            <person name="Ma J."/>
        </authorList>
    </citation>
    <scope>NUCLEOTIDE SEQUENCE [LARGE SCALE GENOMIC DNA]</scope>
    <source>
        <strain evidence="3">CGMCC 1.12766</strain>
    </source>
</reference>
<keyword evidence="1" id="KW-0732">Signal</keyword>
<dbReference type="Proteomes" id="UP000648722">
    <property type="component" value="Unassembled WGS sequence"/>
</dbReference>
<accession>A0ABQ1XY98</accession>
<protein>
    <submittedName>
        <fullName evidence="2">Uncharacterized protein</fullName>
    </submittedName>
</protein>
<feature type="chain" id="PRO_5047520797" evidence="1">
    <location>
        <begin position="29"/>
        <end position="204"/>
    </location>
</feature>
<keyword evidence="3" id="KW-1185">Reference proteome</keyword>
<evidence type="ECO:0000313" key="3">
    <source>
        <dbReference type="Proteomes" id="UP000648722"/>
    </source>
</evidence>
<proteinExistence type="predicted"/>
<feature type="signal peptide" evidence="1">
    <location>
        <begin position="1"/>
        <end position="28"/>
    </location>
</feature>
<dbReference type="InterPro" id="IPR016987">
    <property type="entry name" value="UCP023238"/>
</dbReference>
<dbReference type="PIRSF" id="PIRSF032038">
    <property type="entry name" value="UCP023238"/>
    <property type="match status" value="1"/>
</dbReference>
<comment type="caution">
    <text evidence="2">The sequence shown here is derived from an EMBL/GenBank/DDBJ whole genome shotgun (WGS) entry which is preliminary data.</text>
</comment>
<organism evidence="2 3">
    <name type="scientific">Glycocaulis albus</name>
    <dbReference type="NCBI Taxonomy" id="1382801"/>
    <lineage>
        <taxon>Bacteria</taxon>
        <taxon>Pseudomonadati</taxon>
        <taxon>Pseudomonadota</taxon>
        <taxon>Alphaproteobacteria</taxon>
        <taxon>Maricaulales</taxon>
        <taxon>Maricaulaceae</taxon>
        <taxon>Glycocaulis</taxon>
    </lineage>
</organism>
<gene>
    <name evidence="2" type="ORF">GCM10007420_23710</name>
</gene>
<evidence type="ECO:0000256" key="1">
    <source>
        <dbReference type="SAM" id="SignalP"/>
    </source>
</evidence>
<dbReference type="RefSeq" id="WP_188452811.1">
    <property type="nucleotide sequence ID" value="NZ_BMFS01000012.1"/>
</dbReference>
<sequence length="204" mass="21734">MSRTPIRTASRLALAVSALALAGTSVSAQELQGSPLMDELLACRALASDSERLACMDQAASALDSAISAGELTVVERQRAVAAERNTFGRAVAGTGRIFGSLFSSGGTELSVEHAYEDGAIAERTEDGDIQALRGVPVRAIRADPFGKLVITLADGQVWRQTDSRRIAVPRDTEGLTVEIERGALTSFFMRLSSHPTRFRAARD</sequence>
<evidence type="ECO:0000313" key="2">
    <source>
        <dbReference type="EMBL" id="GGH06436.1"/>
    </source>
</evidence>
<name>A0ABQ1XY98_9PROT</name>
<dbReference type="EMBL" id="BMFS01000012">
    <property type="protein sequence ID" value="GGH06436.1"/>
    <property type="molecule type" value="Genomic_DNA"/>
</dbReference>